<feature type="chain" id="PRO_5013372223" description="TonB-dependent receptor" evidence="13">
    <location>
        <begin position="29"/>
        <end position="735"/>
    </location>
</feature>
<evidence type="ECO:0000256" key="10">
    <source>
        <dbReference type="ARBA" id="ARBA00023237"/>
    </source>
</evidence>
<comment type="similarity">
    <text evidence="2 11 12">Belongs to the TonB-dependent receptor family.</text>
</comment>
<organism evidence="16 17">
    <name type="scientific">Roseateles aquatilis</name>
    <dbReference type="NCBI Taxonomy" id="431061"/>
    <lineage>
        <taxon>Bacteria</taxon>
        <taxon>Pseudomonadati</taxon>
        <taxon>Pseudomonadota</taxon>
        <taxon>Betaproteobacteria</taxon>
        <taxon>Burkholderiales</taxon>
        <taxon>Sphaerotilaceae</taxon>
        <taxon>Roseateles</taxon>
    </lineage>
</organism>
<dbReference type="CDD" id="cd01347">
    <property type="entry name" value="ligand_gated_channel"/>
    <property type="match status" value="1"/>
</dbReference>
<evidence type="ECO:0000256" key="7">
    <source>
        <dbReference type="ARBA" id="ARBA00023077"/>
    </source>
</evidence>
<evidence type="ECO:0008006" key="18">
    <source>
        <dbReference type="Google" id="ProtNLM"/>
    </source>
</evidence>
<dbReference type="Gene3D" id="2.170.130.10">
    <property type="entry name" value="TonB-dependent receptor, plug domain"/>
    <property type="match status" value="1"/>
</dbReference>
<dbReference type="Pfam" id="PF00593">
    <property type="entry name" value="TonB_dep_Rec_b-barrel"/>
    <property type="match status" value="1"/>
</dbReference>
<feature type="domain" description="TonB-dependent receptor plug" evidence="15">
    <location>
        <begin position="59"/>
        <end position="151"/>
    </location>
</feature>
<dbReference type="InterPro" id="IPR012910">
    <property type="entry name" value="Plug_dom"/>
</dbReference>
<dbReference type="GO" id="GO:0009279">
    <property type="term" value="C:cell outer membrane"/>
    <property type="evidence" value="ECO:0007669"/>
    <property type="project" value="UniProtKB-SubCell"/>
</dbReference>
<name>A0A246JLI9_9BURK</name>
<evidence type="ECO:0000313" key="16">
    <source>
        <dbReference type="EMBL" id="OWQ93373.1"/>
    </source>
</evidence>
<evidence type="ECO:0000256" key="8">
    <source>
        <dbReference type="ARBA" id="ARBA00023136"/>
    </source>
</evidence>
<evidence type="ECO:0000256" key="1">
    <source>
        <dbReference type="ARBA" id="ARBA00004571"/>
    </source>
</evidence>
<keyword evidence="5 11" id="KW-0812">Transmembrane</keyword>
<dbReference type="InterPro" id="IPR036942">
    <property type="entry name" value="Beta-barrel_TonB_sf"/>
</dbReference>
<dbReference type="AlphaFoldDB" id="A0A246JLI9"/>
<dbReference type="InterPro" id="IPR037066">
    <property type="entry name" value="Plug_dom_sf"/>
</dbReference>
<dbReference type="GO" id="GO:0015344">
    <property type="term" value="F:siderophore uptake transmembrane transporter activity"/>
    <property type="evidence" value="ECO:0007669"/>
    <property type="project" value="TreeGrafter"/>
</dbReference>
<dbReference type="InterPro" id="IPR000531">
    <property type="entry name" value="Beta-barrel_TonB"/>
</dbReference>
<evidence type="ECO:0000259" key="14">
    <source>
        <dbReference type="Pfam" id="PF00593"/>
    </source>
</evidence>
<dbReference type="PANTHER" id="PTHR30069">
    <property type="entry name" value="TONB-DEPENDENT OUTER MEMBRANE RECEPTOR"/>
    <property type="match status" value="1"/>
</dbReference>
<keyword evidence="17" id="KW-1185">Reference proteome</keyword>
<dbReference type="SUPFAM" id="SSF56935">
    <property type="entry name" value="Porins"/>
    <property type="match status" value="1"/>
</dbReference>
<dbReference type="PROSITE" id="PS52016">
    <property type="entry name" value="TONB_DEPENDENT_REC_3"/>
    <property type="match status" value="1"/>
</dbReference>
<comment type="caution">
    <text evidence="16">The sequence shown here is derived from an EMBL/GenBank/DDBJ whole genome shotgun (WGS) entry which is preliminary data.</text>
</comment>
<evidence type="ECO:0000256" key="6">
    <source>
        <dbReference type="ARBA" id="ARBA00022729"/>
    </source>
</evidence>
<keyword evidence="9" id="KW-0675">Receptor</keyword>
<dbReference type="InterPro" id="IPR039426">
    <property type="entry name" value="TonB-dep_rcpt-like"/>
</dbReference>
<keyword evidence="6 13" id="KW-0732">Signal</keyword>
<proteinExistence type="inferred from homology"/>
<dbReference type="Pfam" id="PF07715">
    <property type="entry name" value="Plug"/>
    <property type="match status" value="1"/>
</dbReference>
<evidence type="ECO:0000256" key="11">
    <source>
        <dbReference type="PROSITE-ProRule" id="PRU01360"/>
    </source>
</evidence>
<evidence type="ECO:0000256" key="12">
    <source>
        <dbReference type="RuleBase" id="RU003357"/>
    </source>
</evidence>
<dbReference type="Proteomes" id="UP000197468">
    <property type="component" value="Unassembled WGS sequence"/>
</dbReference>
<dbReference type="GO" id="GO:0044718">
    <property type="term" value="P:siderophore transmembrane transport"/>
    <property type="evidence" value="ECO:0007669"/>
    <property type="project" value="TreeGrafter"/>
</dbReference>
<dbReference type="PANTHER" id="PTHR30069:SF29">
    <property type="entry name" value="HEMOGLOBIN AND HEMOGLOBIN-HAPTOGLOBIN-BINDING PROTEIN 1-RELATED"/>
    <property type="match status" value="1"/>
</dbReference>
<evidence type="ECO:0000256" key="3">
    <source>
        <dbReference type="ARBA" id="ARBA00022448"/>
    </source>
</evidence>
<dbReference type="OrthoDB" id="8671598at2"/>
<keyword evidence="7 12" id="KW-0798">TonB box</keyword>
<keyword evidence="3 11" id="KW-0813">Transport</keyword>
<evidence type="ECO:0000256" key="2">
    <source>
        <dbReference type="ARBA" id="ARBA00009810"/>
    </source>
</evidence>
<evidence type="ECO:0000256" key="4">
    <source>
        <dbReference type="ARBA" id="ARBA00022452"/>
    </source>
</evidence>
<comment type="subcellular location">
    <subcellularLocation>
        <location evidence="1 11">Cell outer membrane</location>
        <topology evidence="1 11">Multi-pass membrane protein</topology>
    </subcellularLocation>
</comment>
<feature type="domain" description="TonB-dependent receptor-like beta-barrel" evidence="14">
    <location>
        <begin position="265"/>
        <end position="696"/>
    </location>
</feature>
<keyword evidence="4 11" id="KW-1134">Transmembrane beta strand</keyword>
<dbReference type="Gene3D" id="2.40.170.20">
    <property type="entry name" value="TonB-dependent receptor, beta-barrel domain"/>
    <property type="match status" value="1"/>
</dbReference>
<protein>
    <recommendedName>
        <fullName evidence="18">TonB-dependent receptor</fullName>
    </recommendedName>
</protein>
<evidence type="ECO:0000256" key="5">
    <source>
        <dbReference type="ARBA" id="ARBA00022692"/>
    </source>
</evidence>
<keyword evidence="10 11" id="KW-0998">Cell outer membrane</keyword>
<evidence type="ECO:0000256" key="9">
    <source>
        <dbReference type="ARBA" id="ARBA00023170"/>
    </source>
</evidence>
<evidence type="ECO:0000313" key="17">
    <source>
        <dbReference type="Proteomes" id="UP000197468"/>
    </source>
</evidence>
<dbReference type="RefSeq" id="WP_088382518.1">
    <property type="nucleotide sequence ID" value="NZ_NIOF01000001.1"/>
</dbReference>
<gene>
    <name evidence="16" type="ORF">CDN99_02520</name>
</gene>
<evidence type="ECO:0000259" key="15">
    <source>
        <dbReference type="Pfam" id="PF07715"/>
    </source>
</evidence>
<reference evidence="16 17" key="1">
    <citation type="journal article" date="2008" name="Int. J. Syst. Evol. Microbiol.">
        <title>Description of Roseateles aquatilis sp. nov. and Roseateles terrae sp. nov., in the class Betaproteobacteria, and emended description of the genus Roseateles.</title>
        <authorList>
            <person name="Gomila M."/>
            <person name="Bowien B."/>
            <person name="Falsen E."/>
            <person name="Moore E.R."/>
            <person name="Lalucat J."/>
        </authorList>
    </citation>
    <scope>NUCLEOTIDE SEQUENCE [LARGE SCALE GENOMIC DNA]</scope>
    <source>
        <strain evidence="16 17">CCUG 48205</strain>
    </source>
</reference>
<sequence>MKTHAIARACLLACLPVAGLTASSFVLAQEGPPGTEAPQRRLDRVEITGGRQSDNDLRRKASVAKQVYGRDELDRYGDTNIADVLKRLPGISVVDGAVRMRGLGNGYTLVLINGDPAPPGFKLDQLDPAQIERIEVTKGATADQSAQSVAGAINVILKEPPRVSQLDLRTALVYNIESPRPSGTLTFSERLGPVSFTLPLSGFMWVNKQELDVRRPGTDAANAPVVATQHADTRNHGHGINSAPRLNWKISDDETVTLQGFLQKGWWNSDTRVINGGNYKSPKLDDSSDNDGTWQMLRANAQWSKRLNDSQKFELKAGAQEAKASWDNRTLNAVAPVRSLGGNTDRGLTQAGKFSQLVGDDHTVSAGWDLEWRRRDETRTTTVGGVGQLPSLNGEAFRARIDRRAFYLQDEWEINPLWSASLGVRTERVSTTSSGVGVDVRNSSSVFSPLLHLNWKLDPKGREMVRASLTRSYKSPDISQLMGRYALNSNYPSANEQNDALSPDRVGNPLLKPELATGLDIAYERYMAGGGMFSLGFFHRNIDNLIRNVTTLDAPSALVPVPRWVMRPSNISRATTSGIETELKGRAGELLPSMFDPKTALNLRAALSVYRSRVKTLPGPDNRLDQQPPWSGSLGFDYRFTGMPLTVGSSLVYTPGYTTRQTDIQSLDQWRTRQLDVFAQWVFSPKTSLRLSANNLAPLGNTRLTTVSGGPGGGDYTYADRGTRTLVILALDMKL</sequence>
<feature type="signal peptide" evidence="13">
    <location>
        <begin position="1"/>
        <end position="28"/>
    </location>
</feature>
<accession>A0A246JLI9</accession>
<keyword evidence="8 11" id="KW-0472">Membrane</keyword>
<dbReference type="EMBL" id="NIOF01000001">
    <property type="protein sequence ID" value="OWQ93373.1"/>
    <property type="molecule type" value="Genomic_DNA"/>
</dbReference>
<evidence type="ECO:0000256" key="13">
    <source>
        <dbReference type="SAM" id="SignalP"/>
    </source>
</evidence>